<reference evidence="8 9" key="1">
    <citation type="submission" date="2016-05" db="EMBL/GenBank/DDBJ databases">
        <title>Paenibacillus sp. 1ZS3-15 nov., isolated from the rhizosphere soil.</title>
        <authorList>
            <person name="Zhang X.X."/>
            <person name="Zhang J."/>
        </authorList>
    </citation>
    <scope>NUCLEOTIDE SEQUENCE [LARGE SCALE GENOMIC DNA]</scope>
    <source>
        <strain evidence="8 9">1ZS3-15</strain>
    </source>
</reference>
<feature type="active site" description="O-(5'-phospho-DNA)-serine intermediate" evidence="4 5">
    <location>
        <position position="10"/>
    </location>
</feature>
<accession>A0A198AE09</accession>
<dbReference type="STRING" id="1850517.A8708_26645"/>
<dbReference type="Pfam" id="PF00239">
    <property type="entry name" value="Resolvase"/>
    <property type="match status" value="1"/>
</dbReference>
<dbReference type="PANTHER" id="PTHR30461">
    <property type="entry name" value="DNA-INVERTASE FROM LAMBDOID PROPHAGE"/>
    <property type="match status" value="1"/>
</dbReference>
<dbReference type="AlphaFoldDB" id="A0A198AE09"/>
<feature type="domain" description="Resolvase/invertase-type recombinase catalytic" evidence="6">
    <location>
        <begin position="2"/>
        <end position="149"/>
    </location>
</feature>
<feature type="domain" description="Recombinase" evidence="7">
    <location>
        <begin position="157"/>
        <end position="268"/>
    </location>
</feature>
<dbReference type="InterPro" id="IPR006118">
    <property type="entry name" value="Recombinase_CS"/>
</dbReference>
<organism evidence="8 9">
    <name type="scientific">Paenibacillus oryzisoli</name>
    <dbReference type="NCBI Taxonomy" id="1850517"/>
    <lineage>
        <taxon>Bacteria</taxon>
        <taxon>Bacillati</taxon>
        <taxon>Bacillota</taxon>
        <taxon>Bacilli</taxon>
        <taxon>Bacillales</taxon>
        <taxon>Paenibacillaceae</taxon>
        <taxon>Paenibacillus</taxon>
    </lineage>
</organism>
<evidence type="ECO:0000256" key="3">
    <source>
        <dbReference type="ARBA" id="ARBA00023172"/>
    </source>
</evidence>
<dbReference type="Pfam" id="PF07508">
    <property type="entry name" value="Recombinase"/>
    <property type="match status" value="1"/>
</dbReference>
<keyword evidence="1" id="KW-0229">DNA integration</keyword>
<name>A0A198AE09_9BACL</name>
<keyword evidence="3" id="KW-0233">DNA recombination</keyword>
<evidence type="ECO:0000256" key="5">
    <source>
        <dbReference type="PROSITE-ProRule" id="PRU10137"/>
    </source>
</evidence>
<evidence type="ECO:0000313" key="9">
    <source>
        <dbReference type="Proteomes" id="UP000078454"/>
    </source>
</evidence>
<evidence type="ECO:0000256" key="4">
    <source>
        <dbReference type="PIRSR" id="PIRSR606118-50"/>
    </source>
</evidence>
<evidence type="ECO:0000256" key="1">
    <source>
        <dbReference type="ARBA" id="ARBA00022908"/>
    </source>
</evidence>
<dbReference type="EMBL" id="LYPB01000058">
    <property type="protein sequence ID" value="OAS19291.1"/>
    <property type="molecule type" value="Genomic_DNA"/>
</dbReference>
<protein>
    <recommendedName>
        <fullName evidence="10">Resolvase</fullName>
    </recommendedName>
</protein>
<keyword evidence="2" id="KW-0238">DNA-binding</keyword>
<dbReference type="PROSITE" id="PS51737">
    <property type="entry name" value="RECOMBINASE_DNA_BIND"/>
    <property type="match status" value="1"/>
</dbReference>
<dbReference type="GO" id="GO:0000150">
    <property type="term" value="F:DNA strand exchange activity"/>
    <property type="evidence" value="ECO:0007669"/>
    <property type="project" value="InterPro"/>
</dbReference>
<dbReference type="InterPro" id="IPR038109">
    <property type="entry name" value="DNA_bind_recomb_sf"/>
</dbReference>
<dbReference type="Pfam" id="PF13408">
    <property type="entry name" value="Zn_ribbon_recom"/>
    <property type="match status" value="1"/>
</dbReference>
<dbReference type="PROSITE" id="PS51736">
    <property type="entry name" value="RECOMBINASES_3"/>
    <property type="match status" value="1"/>
</dbReference>
<dbReference type="Proteomes" id="UP000078454">
    <property type="component" value="Unassembled WGS sequence"/>
</dbReference>
<dbReference type="RefSeq" id="WP_068663689.1">
    <property type="nucleotide sequence ID" value="NZ_LYPB01000058.1"/>
</dbReference>
<dbReference type="InterPro" id="IPR050639">
    <property type="entry name" value="SSR_resolvase"/>
</dbReference>
<dbReference type="InterPro" id="IPR006119">
    <property type="entry name" value="Resolv_N"/>
</dbReference>
<dbReference type="InterPro" id="IPR036162">
    <property type="entry name" value="Resolvase-like_N_sf"/>
</dbReference>
<keyword evidence="9" id="KW-1185">Reference proteome</keyword>
<comment type="caution">
    <text evidence="8">The sequence shown here is derived from an EMBL/GenBank/DDBJ whole genome shotgun (WGS) entry which is preliminary data.</text>
</comment>
<dbReference type="PANTHER" id="PTHR30461:SF23">
    <property type="entry name" value="DNA RECOMBINASE-RELATED"/>
    <property type="match status" value="1"/>
</dbReference>
<sequence>MRAALYLRVSTEEQSRDGYSIAAQKDRLTAYTHSQEWDIVDYYVDEGFSAKDTNRPDLQRLINDVKQKKIDVVLVHKLDRFTRSVKDLYALLDEFEKYKCGFRSAQEQFDTTTPMGRAMMGMLGIFAQWEREVIAERVYVGMEQKHISGERNGAVAPMGYDLVDGSLVVNPERAEFVKRLFAMYTDNNGIYKMQQILSSEGITMNARTIYYILSNPIYCGMIRWNYRKDGKLTGNEDVRHPEKRKHEPIISEEEFNRVQSIRGVRAKQGRAATSDFPFTGVMKCSRCGYAMVGASRKQKGATRRFYRCSGRVSYGKCDMPPISEKSVDRAFLKSLRIPKRELIKKIVMPPQNKEKKSDADAIERELTAIANRKRKWQIAFANDAITLEELKAHTDDDKRRELDLKKQLNEIPQSNRKVYSKEEIIEQLVLVQNVWEELEDHYAKKMFLQELFESIILHTDTTSPRPGKNNDFEVVISSWILK</sequence>
<evidence type="ECO:0008006" key="10">
    <source>
        <dbReference type="Google" id="ProtNLM"/>
    </source>
</evidence>
<dbReference type="Gene3D" id="3.40.50.1390">
    <property type="entry name" value="Resolvase, N-terminal catalytic domain"/>
    <property type="match status" value="1"/>
</dbReference>
<dbReference type="InterPro" id="IPR025827">
    <property type="entry name" value="Zn_ribbon_recom_dom"/>
</dbReference>
<dbReference type="InterPro" id="IPR011109">
    <property type="entry name" value="DNA_bind_recombinase_dom"/>
</dbReference>
<dbReference type="PROSITE" id="PS00397">
    <property type="entry name" value="RECOMBINASES_1"/>
    <property type="match status" value="1"/>
</dbReference>
<evidence type="ECO:0000259" key="7">
    <source>
        <dbReference type="PROSITE" id="PS51737"/>
    </source>
</evidence>
<dbReference type="GO" id="GO:0015074">
    <property type="term" value="P:DNA integration"/>
    <property type="evidence" value="ECO:0007669"/>
    <property type="project" value="UniProtKB-KW"/>
</dbReference>
<dbReference type="SUPFAM" id="SSF53041">
    <property type="entry name" value="Resolvase-like"/>
    <property type="match status" value="1"/>
</dbReference>
<dbReference type="OrthoDB" id="9811097at2"/>
<dbReference type="CDD" id="cd03768">
    <property type="entry name" value="SR_ResInv"/>
    <property type="match status" value="1"/>
</dbReference>
<dbReference type="Gene3D" id="3.90.1750.20">
    <property type="entry name" value="Putative Large Serine Recombinase, Chain B, Domain 2"/>
    <property type="match status" value="1"/>
</dbReference>
<dbReference type="GO" id="GO:0003677">
    <property type="term" value="F:DNA binding"/>
    <property type="evidence" value="ECO:0007669"/>
    <property type="project" value="UniProtKB-KW"/>
</dbReference>
<proteinExistence type="predicted"/>
<evidence type="ECO:0000313" key="8">
    <source>
        <dbReference type="EMBL" id="OAS19291.1"/>
    </source>
</evidence>
<dbReference type="SMART" id="SM00857">
    <property type="entry name" value="Resolvase"/>
    <property type="match status" value="1"/>
</dbReference>
<gene>
    <name evidence="8" type="ORF">A8708_26645</name>
</gene>
<evidence type="ECO:0000259" key="6">
    <source>
        <dbReference type="PROSITE" id="PS51736"/>
    </source>
</evidence>
<evidence type="ECO:0000256" key="2">
    <source>
        <dbReference type="ARBA" id="ARBA00023125"/>
    </source>
</evidence>